<dbReference type="EC" id="1.10.3.-" evidence="9"/>
<evidence type="ECO:0000256" key="3">
    <source>
        <dbReference type="ARBA" id="ARBA00008079"/>
    </source>
</evidence>
<keyword evidence="8 9" id="KW-0472">Membrane</keyword>
<evidence type="ECO:0000256" key="4">
    <source>
        <dbReference type="ARBA" id="ARBA00022475"/>
    </source>
</evidence>
<evidence type="ECO:0000256" key="6">
    <source>
        <dbReference type="ARBA" id="ARBA00022989"/>
    </source>
</evidence>
<evidence type="ECO:0000313" key="11">
    <source>
        <dbReference type="Proteomes" id="UP000295416"/>
    </source>
</evidence>
<feature type="transmembrane region" description="Helical" evidence="9">
    <location>
        <begin position="79"/>
        <end position="101"/>
    </location>
</feature>
<dbReference type="GO" id="GO:0019646">
    <property type="term" value="P:aerobic electron transport chain"/>
    <property type="evidence" value="ECO:0007669"/>
    <property type="project" value="TreeGrafter"/>
</dbReference>
<keyword evidence="5 9" id="KW-0812">Transmembrane</keyword>
<dbReference type="EMBL" id="SLXK01000048">
    <property type="protein sequence ID" value="TCP20862.1"/>
    <property type="molecule type" value="Genomic_DNA"/>
</dbReference>
<dbReference type="GO" id="GO:0009319">
    <property type="term" value="C:cytochrome o ubiquinol oxidase complex"/>
    <property type="evidence" value="ECO:0007669"/>
    <property type="project" value="TreeGrafter"/>
</dbReference>
<sequence length="104" mass="11645">MMNENVEQHNAHGGFPWKHVIGLILSLALTLIALWIVVSYSFSTTFTLASIIILAIFQALIQLLFFMHLNESKSRVWQIIAIGFGFFTAATVVVGSLWIMAYSL</sequence>
<dbReference type="GO" id="GO:0015078">
    <property type="term" value="F:proton transmembrane transporter activity"/>
    <property type="evidence" value="ECO:0007669"/>
    <property type="project" value="TreeGrafter"/>
</dbReference>
<dbReference type="GO" id="GO:0009486">
    <property type="term" value="F:cytochrome bo3 ubiquinol oxidase activity"/>
    <property type="evidence" value="ECO:0007669"/>
    <property type="project" value="TreeGrafter"/>
</dbReference>
<dbReference type="InterPro" id="IPR014250">
    <property type="entry name" value="QoxD"/>
</dbReference>
<dbReference type="Pfam" id="PF03626">
    <property type="entry name" value="COX4_pro"/>
    <property type="match status" value="1"/>
</dbReference>
<evidence type="ECO:0000256" key="2">
    <source>
        <dbReference type="ARBA" id="ARBA00004651"/>
    </source>
</evidence>
<dbReference type="InterPro" id="IPR005171">
    <property type="entry name" value="Cyt_c_oxidase_su4_prok"/>
</dbReference>
<keyword evidence="7 9" id="KW-0560">Oxidoreductase</keyword>
<evidence type="ECO:0000256" key="5">
    <source>
        <dbReference type="ARBA" id="ARBA00022692"/>
    </source>
</evidence>
<comment type="catalytic activity">
    <reaction evidence="1 9">
        <text>2 a quinol + O2 = 2 a quinone + 2 H2O</text>
        <dbReference type="Rhea" id="RHEA:55376"/>
        <dbReference type="ChEBI" id="CHEBI:15377"/>
        <dbReference type="ChEBI" id="CHEBI:15379"/>
        <dbReference type="ChEBI" id="CHEBI:24646"/>
        <dbReference type="ChEBI" id="CHEBI:132124"/>
    </reaction>
</comment>
<name>A0A4R2NHY7_9BACL</name>
<feature type="transmembrane region" description="Helical" evidence="9">
    <location>
        <begin position="20"/>
        <end position="42"/>
    </location>
</feature>
<dbReference type="AlphaFoldDB" id="A0A4R2NHY7"/>
<keyword evidence="6 9" id="KW-1133">Transmembrane helix</keyword>
<dbReference type="InterPro" id="IPR050968">
    <property type="entry name" value="Cytochrome_c_oxidase_bac_sub4"/>
</dbReference>
<evidence type="ECO:0000256" key="9">
    <source>
        <dbReference type="RuleBase" id="RU367153"/>
    </source>
</evidence>
<dbReference type="GO" id="GO:0016682">
    <property type="term" value="F:oxidoreductase activity, acting on diphenols and related substances as donors, oxygen as acceptor"/>
    <property type="evidence" value="ECO:0007669"/>
    <property type="project" value="UniProtKB-UniRule"/>
</dbReference>
<dbReference type="PANTHER" id="PTHR36835">
    <property type="entry name" value="CYTOCHROME BO(3) UBIQUINOL OXIDASE SUBUNIT 4"/>
    <property type="match status" value="1"/>
</dbReference>
<accession>A0A4R2NHY7</accession>
<keyword evidence="11" id="KW-1185">Reference proteome</keyword>
<evidence type="ECO:0000256" key="7">
    <source>
        <dbReference type="ARBA" id="ARBA00023002"/>
    </source>
</evidence>
<dbReference type="RefSeq" id="WP_243647174.1">
    <property type="nucleotide sequence ID" value="NZ_SLXK01000048.1"/>
</dbReference>
<reference evidence="10 11" key="1">
    <citation type="submission" date="2019-03" db="EMBL/GenBank/DDBJ databases">
        <title>Genomic Encyclopedia of Type Strains, Phase IV (KMG-IV): sequencing the most valuable type-strain genomes for metagenomic binning, comparative biology and taxonomic classification.</title>
        <authorList>
            <person name="Goeker M."/>
        </authorList>
    </citation>
    <scope>NUCLEOTIDE SEQUENCE [LARGE SCALE GENOMIC DNA]</scope>
    <source>
        <strain evidence="10 11">DSM 19377</strain>
    </source>
</reference>
<keyword evidence="4 9" id="KW-1003">Cell membrane</keyword>
<proteinExistence type="inferred from homology"/>
<gene>
    <name evidence="10" type="ORF">EV207_14811</name>
</gene>
<protein>
    <recommendedName>
        <fullName evidence="9">Quinol oxidase subunit 4</fullName>
        <ecNumber evidence="9">1.10.3.-</ecNumber>
    </recommendedName>
</protein>
<comment type="caution">
    <text evidence="10">The sequence shown here is derived from an EMBL/GenBank/DDBJ whole genome shotgun (WGS) entry which is preliminary data.</text>
</comment>
<evidence type="ECO:0000256" key="1">
    <source>
        <dbReference type="ARBA" id="ARBA00000725"/>
    </source>
</evidence>
<feature type="transmembrane region" description="Helical" evidence="9">
    <location>
        <begin position="48"/>
        <end position="67"/>
    </location>
</feature>
<evidence type="ECO:0000313" key="10">
    <source>
        <dbReference type="EMBL" id="TCP20862.1"/>
    </source>
</evidence>
<comment type="similarity">
    <text evidence="3 9">Belongs to the cytochrome c oxidase bacterial subunit 4 family.</text>
</comment>
<organism evidence="10 11">
    <name type="scientific">Scopulibacillus darangshiensis</name>
    <dbReference type="NCBI Taxonomy" id="442528"/>
    <lineage>
        <taxon>Bacteria</taxon>
        <taxon>Bacillati</taxon>
        <taxon>Bacillota</taxon>
        <taxon>Bacilli</taxon>
        <taxon>Bacillales</taxon>
        <taxon>Sporolactobacillaceae</taxon>
        <taxon>Scopulibacillus</taxon>
    </lineage>
</organism>
<dbReference type="GO" id="GO:0015990">
    <property type="term" value="P:electron transport coupled proton transport"/>
    <property type="evidence" value="ECO:0007669"/>
    <property type="project" value="TreeGrafter"/>
</dbReference>
<comment type="subcellular location">
    <subcellularLocation>
        <location evidence="2 9">Cell membrane</location>
        <topology evidence="2 9">Multi-pass membrane protein</topology>
    </subcellularLocation>
</comment>
<dbReference type="NCBIfam" id="TIGR02901">
    <property type="entry name" value="QoxD"/>
    <property type="match status" value="1"/>
</dbReference>
<dbReference type="GO" id="GO:0042773">
    <property type="term" value="P:ATP synthesis coupled electron transport"/>
    <property type="evidence" value="ECO:0007669"/>
    <property type="project" value="UniProtKB-UniRule"/>
</dbReference>
<evidence type="ECO:0000256" key="8">
    <source>
        <dbReference type="ARBA" id="ARBA00023136"/>
    </source>
</evidence>
<dbReference type="GO" id="GO:0005886">
    <property type="term" value="C:plasma membrane"/>
    <property type="evidence" value="ECO:0007669"/>
    <property type="project" value="UniProtKB-SubCell"/>
</dbReference>
<dbReference type="Proteomes" id="UP000295416">
    <property type="component" value="Unassembled WGS sequence"/>
</dbReference>
<dbReference type="PANTHER" id="PTHR36835:SF1">
    <property type="entry name" value="CYTOCHROME BO(3) UBIQUINOL OXIDASE SUBUNIT 4"/>
    <property type="match status" value="1"/>
</dbReference>
<comment type="function">
    <text evidence="9">Catalyzes quinol oxidation with the concomitant reduction of oxygen to water.</text>
</comment>